<dbReference type="AlphaFoldDB" id="A0A2J7ZGS1"/>
<gene>
    <name evidence="2" type="ORF">TSOC_014745</name>
</gene>
<protein>
    <recommendedName>
        <fullName evidence="4">C3H1-type domain-containing protein</fullName>
    </recommendedName>
</protein>
<proteinExistence type="predicted"/>
<evidence type="ECO:0000256" key="1">
    <source>
        <dbReference type="SAM" id="MobiDB-lite"/>
    </source>
</evidence>
<accession>A0A2J7ZGS1</accession>
<sequence>MRASSAHDGIDELGVAYHQQAALMSTLAGAGHVPDIGPNEYHLGQAQQSPQAGTSGLDFVGLGGVHSSFAAAGPEKGERQPPSPCVYFMRTGTCAYGSIAEV</sequence>
<dbReference type="Proteomes" id="UP000236333">
    <property type="component" value="Unassembled WGS sequence"/>
</dbReference>
<name>A0A2J7ZGS1_9CHLO</name>
<dbReference type="EMBL" id="PGGS01002820">
    <property type="protein sequence ID" value="PNG99475.1"/>
    <property type="molecule type" value="Genomic_DNA"/>
</dbReference>
<organism evidence="2 3">
    <name type="scientific">Tetrabaena socialis</name>
    <dbReference type="NCBI Taxonomy" id="47790"/>
    <lineage>
        <taxon>Eukaryota</taxon>
        <taxon>Viridiplantae</taxon>
        <taxon>Chlorophyta</taxon>
        <taxon>core chlorophytes</taxon>
        <taxon>Chlorophyceae</taxon>
        <taxon>CS clade</taxon>
        <taxon>Chlamydomonadales</taxon>
        <taxon>Tetrabaenaceae</taxon>
        <taxon>Tetrabaena</taxon>
    </lineage>
</organism>
<keyword evidence="3" id="KW-1185">Reference proteome</keyword>
<evidence type="ECO:0000313" key="3">
    <source>
        <dbReference type="Proteomes" id="UP000236333"/>
    </source>
</evidence>
<reference evidence="2 3" key="1">
    <citation type="journal article" date="2017" name="Mol. Biol. Evol.">
        <title>The 4-celled Tetrabaena socialis nuclear genome reveals the essential components for genetic control of cell number at the origin of multicellularity in the volvocine lineage.</title>
        <authorList>
            <person name="Featherston J."/>
            <person name="Arakaki Y."/>
            <person name="Hanschen E.R."/>
            <person name="Ferris P.J."/>
            <person name="Michod R.E."/>
            <person name="Olson B.J.S.C."/>
            <person name="Nozaki H."/>
            <person name="Durand P.M."/>
        </authorList>
    </citation>
    <scope>NUCLEOTIDE SEQUENCE [LARGE SCALE GENOMIC DNA]</scope>
    <source>
        <strain evidence="2 3">NIES-571</strain>
    </source>
</reference>
<feature type="compositionally biased region" description="Polar residues" evidence="1">
    <location>
        <begin position="45"/>
        <end position="54"/>
    </location>
</feature>
<evidence type="ECO:0008006" key="4">
    <source>
        <dbReference type="Google" id="ProtNLM"/>
    </source>
</evidence>
<evidence type="ECO:0000313" key="2">
    <source>
        <dbReference type="EMBL" id="PNG99475.1"/>
    </source>
</evidence>
<feature type="region of interest" description="Disordered" evidence="1">
    <location>
        <begin position="35"/>
        <end position="59"/>
    </location>
</feature>
<comment type="caution">
    <text evidence="2">The sequence shown here is derived from an EMBL/GenBank/DDBJ whole genome shotgun (WGS) entry which is preliminary data.</text>
</comment>